<dbReference type="InterPro" id="IPR012259">
    <property type="entry name" value="DHFR"/>
</dbReference>
<dbReference type="AlphaFoldDB" id="A0A160PG11"/>
<dbReference type="GO" id="GO:0070401">
    <property type="term" value="F:NADP+ binding"/>
    <property type="evidence" value="ECO:0007669"/>
    <property type="project" value="UniProtKB-ARBA"/>
</dbReference>
<protein>
    <recommendedName>
        <fullName evidence="3 8">Dihydrofolate reductase</fullName>
        <ecNumber evidence="3 8">1.5.1.3</ecNumber>
    </recommendedName>
</protein>
<evidence type="ECO:0000256" key="4">
    <source>
        <dbReference type="ARBA" id="ARBA00022563"/>
    </source>
</evidence>
<dbReference type="EC" id="1.5.1.3" evidence="3 8"/>
<dbReference type="PRINTS" id="PR00070">
    <property type="entry name" value="DHFR"/>
</dbReference>
<dbReference type="InterPro" id="IPR001796">
    <property type="entry name" value="DHFR_dom"/>
</dbReference>
<accession>A0A160PG11</accession>
<comment type="function">
    <text evidence="7 8">Key enzyme in folate metabolism. Catalyzes an essential reaction for de novo glycine and purine synthesis, and for DNA precursor synthesis.</text>
</comment>
<dbReference type="PIRSF" id="PIRSF000194">
    <property type="entry name" value="DHFR"/>
    <property type="match status" value="1"/>
</dbReference>
<dbReference type="GO" id="GO:0006730">
    <property type="term" value="P:one-carbon metabolic process"/>
    <property type="evidence" value="ECO:0007669"/>
    <property type="project" value="UniProtKB-KW"/>
</dbReference>
<evidence type="ECO:0000256" key="1">
    <source>
        <dbReference type="ARBA" id="ARBA00004903"/>
    </source>
</evidence>
<evidence type="ECO:0000256" key="6">
    <source>
        <dbReference type="ARBA" id="ARBA00023002"/>
    </source>
</evidence>
<organism evidence="10 11">
    <name type="scientific">Methylorubrum populi</name>
    <dbReference type="NCBI Taxonomy" id="223967"/>
    <lineage>
        <taxon>Bacteria</taxon>
        <taxon>Pseudomonadati</taxon>
        <taxon>Pseudomonadota</taxon>
        <taxon>Alphaproteobacteria</taxon>
        <taxon>Hyphomicrobiales</taxon>
        <taxon>Methylobacteriaceae</taxon>
        <taxon>Methylorubrum</taxon>
    </lineage>
</organism>
<dbReference type="UniPathway" id="UPA00077">
    <property type="reaction ID" value="UER00158"/>
</dbReference>
<comment type="similarity">
    <text evidence="2 8">Belongs to the dihydrofolate reductase family.</text>
</comment>
<comment type="pathway">
    <text evidence="1 8">Cofactor biosynthesis; tetrahydrofolate biosynthesis; 5,6,7,8-tetrahydrofolate from 7,8-dihydrofolate: step 1/1.</text>
</comment>
<name>A0A160PG11_9HYPH</name>
<keyword evidence="4 8" id="KW-0554">One-carbon metabolism</keyword>
<evidence type="ECO:0000256" key="7">
    <source>
        <dbReference type="ARBA" id="ARBA00025067"/>
    </source>
</evidence>
<dbReference type="Gene3D" id="3.40.430.10">
    <property type="entry name" value="Dihydrofolate Reductase, subunit A"/>
    <property type="match status" value="1"/>
</dbReference>
<dbReference type="Proteomes" id="UP000218288">
    <property type="component" value="Chromosome"/>
</dbReference>
<feature type="domain" description="DHFR" evidence="9">
    <location>
        <begin position="5"/>
        <end position="162"/>
    </location>
</feature>
<dbReference type="GO" id="GO:0046655">
    <property type="term" value="P:folic acid metabolic process"/>
    <property type="evidence" value="ECO:0007669"/>
    <property type="project" value="TreeGrafter"/>
</dbReference>
<keyword evidence="5 8" id="KW-0521">NADP</keyword>
<dbReference type="OrthoDB" id="9804315at2"/>
<comment type="catalytic activity">
    <reaction evidence="8">
        <text>(6S)-5,6,7,8-tetrahydrofolate + NADP(+) = 7,8-dihydrofolate + NADPH + H(+)</text>
        <dbReference type="Rhea" id="RHEA:15009"/>
        <dbReference type="ChEBI" id="CHEBI:15378"/>
        <dbReference type="ChEBI" id="CHEBI:57451"/>
        <dbReference type="ChEBI" id="CHEBI:57453"/>
        <dbReference type="ChEBI" id="CHEBI:57783"/>
        <dbReference type="ChEBI" id="CHEBI:58349"/>
        <dbReference type="EC" id="1.5.1.3"/>
    </reaction>
</comment>
<evidence type="ECO:0000256" key="3">
    <source>
        <dbReference type="ARBA" id="ARBA00012856"/>
    </source>
</evidence>
<dbReference type="Pfam" id="PF00186">
    <property type="entry name" value="DHFR_1"/>
    <property type="match status" value="1"/>
</dbReference>
<dbReference type="CDD" id="cd00209">
    <property type="entry name" value="DHFR"/>
    <property type="match status" value="1"/>
</dbReference>
<evidence type="ECO:0000313" key="10">
    <source>
        <dbReference type="EMBL" id="BAU91555.1"/>
    </source>
</evidence>
<evidence type="ECO:0000313" key="11">
    <source>
        <dbReference type="Proteomes" id="UP000218288"/>
    </source>
</evidence>
<dbReference type="SUPFAM" id="SSF53597">
    <property type="entry name" value="Dihydrofolate reductase-like"/>
    <property type="match status" value="1"/>
</dbReference>
<dbReference type="InterPro" id="IPR024072">
    <property type="entry name" value="DHFR-like_dom_sf"/>
</dbReference>
<keyword evidence="6 8" id="KW-0560">Oxidoreductase</keyword>
<dbReference type="FunFam" id="3.40.430.10:FF:000001">
    <property type="entry name" value="Dihydrofolate reductase"/>
    <property type="match status" value="1"/>
</dbReference>
<evidence type="ECO:0000256" key="8">
    <source>
        <dbReference type="PIRNR" id="PIRNR000194"/>
    </source>
</evidence>
<dbReference type="PANTHER" id="PTHR48069:SF3">
    <property type="entry name" value="DIHYDROFOLATE REDUCTASE"/>
    <property type="match status" value="1"/>
</dbReference>
<dbReference type="GO" id="GO:0004146">
    <property type="term" value="F:dihydrofolate reductase activity"/>
    <property type="evidence" value="ECO:0007669"/>
    <property type="project" value="UniProtKB-EC"/>
</dbReference>
<dbReference type="GO" id="GO:0046654">
    <property type="term" value="P:tetrahydrofolate biosynthetic process"/>
    <property type="evidence" value="ECO:0007669"/>
    <property type="project" value="UniProtKB-UniPathway"/>
</dbReference>
<gene>
    <name evidence="10" type="primary">dfrA</name>
    <name evidence="10" type="ORF">MPPM_2950</name>
</gene>
<reference evidence="10 11" key="1">
    <citation type="journal article" date="2016" name="Genome Announc.">
        <title>Complete Genome Sequence of Methylobacterium populi P-1M, Isolated from Pink-Pigmented Household Biofilm.</title>
        <authorList>
            <person name="Morohoshi T."/>
            <person name="Ikeda T."/>
        </authorList>
    </citation>
    <scope>NUCLEOTIDE SEQUENCE [LARGE SCALE GENOMIC DNA]</scope>
    <source>
        <strain evidence="10 11">P-1M</strain>
    </source>
</reference>
<dbReference type="GO" id="GO:0005829">
    <property type="term" value="C:cytosol"/>
    <property type="evidence" value="ECO:0007669"/>
    <property type="project" value="TreeGrafter"/>
</dbReference>
<evidence type="ECO:0000256" key="2">
    <source>
        <dbReference type="ARBA" id="ARBA00009539"/>
    </source>
</evidence>
<evidence type="ECO:0000259" key="9">
    <source>
        <dbReference type="PROSITE" id="PS51330"/>
    </source>
</evidence>
<dbReference type="PANTHER" id="PTHR48069">
    <property type="entry name" value="DIHYDROFOLATE REDUCTASE"/>
    <property type="match status" value="1"/>
</dbReference>
<sequence>MKIPRISLVVALARNGVIGRDNDLAWRISSDLKRFKALTMGKPILMGRKTWDSIGRPLPGRRSLVLTRERGRTIPGADVVHDWDAALAAAGGAELMVVGGAEIYRLALPHADRLHLTEVDAAPEGDAYFPPFDRSAFRETFSEAHAAGERDEFAFRFVDLDRIADR</sequence>
<dbReference type="RefSeq" id="WP_096485642.1">
    <property type="nucleotide sequence ID" value="NZ_AP014809.1"/>
</dbReference>
<dbReference type="EMBL" id="AP014809">
    <property type="protein sequence ID" value="BAU91555.1"/>
    <property type="molecule type" value="Genomic_DNA"/>
</dbReference>
<evidence type="ECO:0000256" key="5">
    <source>
        <dbReference type="ARBA" id="ARBA00022857"/>
    </source>
</evidence>
<proteinExistence type="inferred from homology"/>
<dbReference type="PROSITE" id="PS51330">
    <property type="entry name" value="DHFR_2"/>
    <property type="match status" value="1"/>
</dbReference>
<dbReference type="GO" id="GO:0046452">
    <property type="term" value="P:dihydrofolate metabolic process"/>
    <property type="evidence" value="ECO:0007669"/>
    <property type="project" value="TreeGrafter"/>
</dbReference>